<keyword evidence="1" id="KW-1133">Transmembrane helix</keyword>
<feature type="transmembrane region" description="Helical" evidence="1">
    <location>
        <begin position="154"/>
        <end position="177"/>
    </location>
</feature>
<feature type="transmembrane region" description="Helical" evidence="1">
    <location>
        <begin position="92"/>
        <end position="109"/>
    </location>
</feature>
<proteinExistence type="predicted"/>
<dbReference type="Proteomes" id="UP000468581">
    <property type="component" value="Unassembled WGS sequence"/>
</dbReference>
<keyword evidence="1" id="KW-0472">Membrane</keyword>
<sequence>MLKKITSDTGWIFFTVFAITIGLYPIFYFITDNMTQGLLASKSSALLGNQLWRLAFYLHISFGGLALLSGFSQFFRKSHTRLLKLHRNLGKLYVFSVLISAVSGFYISFYATGGLVPAMGFATLAVLWLYTTSQAYLHIRKKNIESHKSWMKRSYALCFAAVTLRLWLPVFIAGFGMEFVPSYRIIAWLCWVPNLAIVEYYIRK</sequence>
<accession>A0A6P0UXP4</accession>
<dbReference type="Pfam" id="PF10067">
    <property type="entry name" value="DUF2306"/>
    <property type="match status" value="1"/>
</dbReference>
<reference evidence="2 3" key="1">
    <citation type="submission" date="2020-01" db="EMBL/GenBank/DDBJ databases">
        <title>Leptobacterium flavescens.</title>
        <authorList>
            <person name="Wang G."/>
        </authorList>
    </citation>
    <scope>NUCLEOTIDE SEQUENCE [LARGE SCALE GENOMIC DNA]</scope>
    <source>
        <strain evidence="2 3">KCTC 22160</strain>
    </source>
</reference>
<keyword evidence="1" id="KW-0812">Transmembrane</keyword>
<dbReference type="AlphaFoldDB" id="A0A6P0UXP4"/>
<feature type="transmembrane region" description="Helical" evidence="1">
    <location>
        <begin position="183"/>
        <end position="202"/>
    </location>
</feature>
<comment type="caution">
    <text evidence="2">The sequence shown here is derived from an EMBL/GenBank/DDBJ whole genome shotgun (WGS) entry which is preliminary data.</text>
</comment>
<dbReference type="EMBL" id="JAABOO010000004">
    <property type="protein sequence ID" value="NER15463.1"/>
    <property type="molecule type" value="Genomic_DNA"/>
</dbReference>
<dbReference type="InterPro" id="IPR018750">
    <property type="entry name" value="DUF2306_membrane"/>
</dbReference>
<evidence type="ECO:0000313" key="2">
    <source>
        <dbReference type="EMBL" id="NER15463.1"/>
    </source>
</evidence>
<organism evidence="2 3">
    <name type="scientific">Leptobacterium flavescens</name>
    <dbReference type="NCBI Taxonomy" id="472055"/>
    <lineage>
        <taxon>Bacteria</taxon>
        <taxon>Pseudomonadati</taxon>
        <taxon>Bacteroidota</taxon>
        <taxon>Flavobacteriia</taxon>
        <taxon>Flavobacteriales</taxon>
        <taxon>Flavobacteriaceae</taxon>
        <taxon>Leptobacterium</taxon>
    </lineage>
</organism>
<keyword evidence="3" id="KW-1185">Reference proteome</keyword>
<feature type="transmembrane region" description="Helical" evidence="1">
    <location>
        <begin position="115"/>
        <end position="133"/>
    </location>
</feature>
<feature type="transmembrane region" description="Helical" evidence="1">
    <location>
        <begin position="51"/>
        <end position="71"/>
    </location>
</feature>
<name>A0A6P0UXP4_9FLAO</name>
<gene>
    <name evidence="2" type="ORF">GWK08_18560</name>
</gene>
<dbReference type="RefSeq" id="WP_163608737.1">
    <property type="nucleotide sequence ID" value="NZ_JAABOO010000004.1"/>
</dbReference>
<protein>
    <submittedName>
        <fullName evidence="2">DUF2306 domain-containing protein</fullName>
    </submittedName>
</protein>
<evidence type="ECO:0000313" key="3">
    <source>
        <dbReference type="Proteomes" id="UP000468581"/>
    </source>
</evidence>
<feature type="transmembrane region" description="Helical" evidence="1">
    <location>
        <begin position="12"/>
        <end position="31"/>
    </location>
</feature>
<evidence type="ECO:0000256" key="1">
    <source>
        <dbReference type="SAM" id="Phobius"/>
    </source>
</evidence>